<evidence type="ECO:0000256" key="3">
    <source>
        <dbReference type="ARBA" id="ARBA00022448"/>
    </source>
</evidence>
<feature type="transmembrane region" description="Helical" evidence="10">
    <location>
        <begin position="440"/>
        <end position="460"/>
    </location>
</feature>
<feature type="transmembrane region" description="Helical" evidence="10">
    <location>
        <begin position="293"/>
        <end position="314"/>
    </location>
</feature>
<comment type="caution">
    <text evidence="12">The sequence shown here is derived from an EMBL/GenBank/DDBJ whole genome shotgun (WGS) entry which is preliminary data.</text>
</comment>
<dbReference type="Pfam" id="PF07885">
    <property type="entry name" value="Ion_trans_2"/>
    <property type="match status" value="3"/>
</dbReference>
<dbReference type="Proteomes" id="UP001172457">
    <property type="component" value="Chromosome 1"/>
</dbReference>
<dbReference type="PRINTS" id="PR01333">
    <property type="entry name" value="2POREKCHANEL"/>
</dbReference>
<dbReference type="GO" id="GO:0005774">
    <property type="term" value="C:vacuolar membrane"/>
    <property type="evidence" value="ECO:0007669"/>
    <property type="project" value="UniProtKB-ARBA"/>
</dbReference>
<keyword evidence="13" id="KW-1185">Reference proteome</keyword>
<keyword evidence="4 10" id="KW-0812">Transmembrane</keyword>
<protein>
    <recommendedName>
        <fullName evidence="11">Potassium channel domain-containing protein</fullName>
    </recommendedName>
</protein>
<name>A0AA38UC88_9ASTR</name>
<dbReference type="GO" id="GO:0015271">
    <property type="term" value="F:outward rectifier potassium channel activity"/>
    <property type="evidence" value="ECO:0007669"/>
    <property type="project" value="TreeGrafter"/>
</dbReference>
<feature type="region of interest" description="Disordered" evidence="9">
    <location>
        <begin position="256"/>
        <end position="279"/>
    </location>
</feature>
<dbReference type="InterPro" id="IPR013099">
    <property type="entry name" value="K_chnl_dom"/>
</dbReference>
<evidence type="ECO:0000256" key="7">
    <source>
        <dbReference type="ARBA" id="ARBA00023136"/>
    </source>
</evidence>
<dbReference type="InterPro" id="IPR003280">
    <property type="entry name" value="2pore_dom_K_chnl"/>
</dbReference>
<evidence type="ECO:0000256" key="8">
    <source>
        <dbReference type="ARBA" id="ARBA00023303"/>
    </source>
</evidence>
<feature type="transmembrane region" description="Helical" evidence="10">
    <location>
        <begin position="45"/>
        <end position="64"/>
    </location>
</feature>
<dbReference type="EMBL" id="JARYMX010000001">
    <property type="protein sequence ID" value="KAJ9567248.1"/>
    <property type="molecule type" value="Genomic_DNA"/>
</dbReference>
<comment type="similarity">
    <text evidence="2">Belongs to the two pore domain potassium channel (TC 1.A.1.7) family.</text>
</comment>
<comment type="subcellular location">
    <subcellularLocation>
        <location evidence="1">Membrane</location>
        <topology evidence="1">Multi-pass membrane protein</topology>
    </subcellularLocation>
</comment>
<dbReference type="AlphaFoldDB" id="A0AA38UC88"/>
<organism evidence="12 13">
    <name type="scientific">Centaurea solstitialis</name>
    <name type="common">yellow star-thistle</name>
    <dbReference type="NCBI Taxonomy" id="347529"/>
    <lineage>
        <taxon>Eukaryota</taxon>
        <taxon>Viridiplantae</taxon>
        <taxon>Streptophyta</taxon>
        <taxon>Embryophyta</taxon>
        <taxon>Tracheophyta</taxon>
        <taxon>Spermatophyta</taxon>
        <taxon>Magnoliopsida</taxon>
        <taxon>eudicotyledons</taxon>
        <taxon>Gunneridae</taxon>
        <taxon>Pentapetalae</taxon>
        <taxon>asterids</taxon>
        <taxon>campanulids</taxon>
        <taxon>Asterales</taxon>
        <taxon>Asteraceae</taxon>
        <taxon>Carduoideae</taxon>
        <taxon>Cardueae</taxon>
        <taxon>Centaureinae</taxon>
        <taxon>Centaurea</taxon>
    </lineage>
</organism>
<feature type="region of interest" description="Disordered" evidence="9">
    <location>
        <begin position="498"/>
        <end position="531"/>
    </location>
</feature>
<evidence type="ECO:0000256" key="9">
    <source>
        <dbReference type="SAM" id="MobiDB-lite"/>
    </source>
</evidence>
<evidence type="ECO:0000259" key="11">
    <source>
        <dbReference type="Pfam" id="PF07885"/>
    </source>
</evidence>
<evidence type="ECO:0000256" key="10">
    <source>
        <dbReference type="SAM" id="Phobius"/>
    </source>
</evidence>
<evidence type="ECO:0000313" key="13">
    <source>
        <dbReference type="Proteomes" id="UP001172457"/>
    </source>
</evidence>
<feature type="compositionally biased region" description="Basic and acidic residues" evidence="9">
    <location>
        <begin position="498"/>
        <end position="523"/>
    </location>
</feature>
<evidence type="ECO:0000256" key="1">
    <source>
        <dbReference type="ARBA" id="ARBA00004141"/>
    </source>
</evidence>
<feature type="transmembrane region" description="Helical" evidence="10">
    <location>
        <begin position="187"/>
        <end position="205"/>
    </location>
</feature>
<dbReference type="GO" id="GO:0030322">
    <property type="term" value="P:stabilization of membrane potential"/>
    <property type="evidence" value="ECO:0007669"/>
    <property type="project" value="TreeGrafter"/>
</dbReference>
<feature type="domain" description="Potassium channel" evidence="11">
    <location>
        <begin position="421"/>
        <end position="489"/>
    </location>
</feature>
<dbReference type="GO" id="GO:0005886">
    <property type="term" value="C:plasma membrane"/>
    <property type="evidence" value="ECO:0007669"/>
    <property type="project" value="TreeGrafter"/>
</dbReference>
<feature type="transmembrane region" description="Helical" evidence="10">
    <location>
        <begin position="355"/>
        <end position="381"/>
    </location>
</feature>
<proteinExistence type="inferred from homology"/>
<feature type="transmembrane region" description="Helical" evidence="10">
    <location>
        <begin position="417"/>
        <end position="434"/>
    </location>
</feature>
<keyword evidence="5 10" id="KW-1133">Transmembrane helix</keyword>
<feature type="compositionally biased region" description="Basic and acidic residues" evidence="9">
    <location>
        <begin position="256"/>
        <end position="274"/>
    </location>
</feature>
<dbReference type="Gene3D" id="1.10.287.70">
    <property type="match status" value="4"/>
</dbReference>
<feature type="domain" description="Potassium channel" evidence="11">
    <location>
        <begin position="29"/>
        <end position="102"/>
    </location>
</feature>
<keyword evidence="3" id="KW-0813">Transport</keyword>
<feature type="transmembrane region" description="Helical" evidence="10">
    <location>
        <begin position="18"/>
        <end position="39"/>
    </location>
</feature>
<keyword evidence="7 10" id="KW-0472">Membrane</keyword>
<keyword evidence="8" id="KW-0407">Ion channel</keyword>
<evidence type="ECO:0000313" key="12">
    <source>
        <dbReference type="EMBL" id="KAJ9567248.1"/>
    </source>
</evidence>
<evidence type="ECO:0000256" key="6">
    <source>
        <dbReference type="ARBA" id="ARBA00023065"/>
    </source>
</evidence>
<feature type="domain" description="Potassium channel" evidence="11">
    <location>
        <begin position="300"/>
        <end position="379"/>
    </location>
</feature>
<feature type="transmembrane region" description="Helical" evidence="10">
    <location>
        <begin position="76"/>
        <end position="96"/>
    </location>
</feature>
<keyword evidence="6" id="KW-0406">Ion transport</keyword>
<accession>A0AA38UC88</accession>
<sequence>MTSNDGNQAASSQNCHHVFIGIVWGVGYIVVAGIFFYFVRHQFSGYTNSVFDVIVYFPIVLMTSSGYKDLTPKSPLAKLFAIFFAFAGVVVFGVLLGQSAKILLPTQQDVHKIFDILLEDPEVQHWSKIKIRWKRPLLLFAVHMVIGSVLLALIGNMHISSAMRCVSSTFTTVLTDEKCFSTKDTRIFAVFWILLGMGTLGLMLYEITETLTQRSNWLFAKKNLHIYRPFKESPKFDSDGNMERDDLFKSMVKEWKSQDKNEDSNNKHGQRDAGKGQNSRIPDKLVQHVNKDFLKVFVFLAVYVNFSMIIFYAARDHIEKERKTNSFLDTLYFTFITMTSAGYGDIQPKNEPLALILASIFAILGLIFFEQLLTIGSTILVEQKYQLQGRLRSRELQYTPTTMELLPKLIKEKGKKVGIGFMVLMVVGTVFVIVSEKLNFIHALYCISITITSAGIDKCFSTERGRIFAIIWIIFGAICKYYVVFIIANIDIVIHEEQKEQPQEEKSKLEKQEPEGKRDEPVDPPRIFVVR</sequence>
<reference evidence="12" key="1">
    <citation type="submission" date="2023-03" db="EMBL/GenBank/DDBJ databases">
        <title>Chromosome-scale reference genome and RAD-based genetic map of yellow starthistle (Centaurea solstitialis) reveal putative structural variation and QTLs associated with invader traits.</title>
        <authorList>
            <person name="Reatini B."/>
            <person name="Cang F.A."/>
            <person name="Jiang Q."/>
            <person name="Mckibben M.T.W."/>
            <person name="Barker M.S."/>
            <person name="Rieseberg L.H."/>
            <person name="Dlugosch K.M."/>
        </authorList>
    </citation>
    <scope>NUCLEOTIDE SEQUENCE</scope>
    <source>
        <strain evidence="12">CAN-66</strain>
        <tissue evidence="12">Leaf</tissue>
    </source>
</reference>
<evidence type="ECO:0000256" key="4">
    <source>
        <dbReference type="ARBA" id="ARBA00022692"/>
    </source>
</evidence>
<evidence type="ECO:0000256" key="5">
    <source>
        <dbReference type="ARBA" id="ARBA00022989"/>
    </source>
</evidence>
<feature type="transmembrane region" description="Helical" evidence="10">
    <location>
        <begin position="467"/>
        <end position="488"/>
    </location>
</feature>
<gene>
    <name evidence="12" type="ORF">OSB04_003214</name>
</gene>
<dbReference type="PANTHER" id="PTHR11003:SF291">
    <property type="entry name" value="IP11374P"/>
    <property type="match status" value="1"/>
</dbReference>
<feature type="transmembrane region" description="Helical" evidence="10">
    <location>
        <begin position="137"/>
        <end position="154"/>
    </location>
</feature>
<dbReference type="GO" id="GO:0022841">
    <property type="term" value="F:potassium ion leak channel activity"/>
    <property type="evidence" value="ECO:0007669"/>
    <property type="project" value="TreeGrafter"/>
</dbReference>
<dbReference type="SUPFAM" id="SSF81324">
    <property type="entry name" value="Voltage-gated potassium channels"/>
    <property type="match status" value="4"/>
</dbReference>
<dbReference type="PANTHER" id="PTHR11003">
    <property type="entry name" value="POTASSIUM CHANNEL, SUBFAMILY K"/>
    <property type="match status" value="1"/>
</dbReference>
<evidence type="ECO:0000256" key="2">
    <source>
        <dbReference type="ARBA" id="ARBA00010159"/>
    </source>
</evidence>